<feature type="compositionally biased region" description="Basic and acidic residues" evidence="1">
    <location>
        <begin position="1"/>
        <end position="13"/>
    </location>
</feature>
<feature type="region of interest" description="Disordered" evidence="1">
    <location>
        <begin position="1"/>
        <end position="20"/>
    </location>
</feature>
<protein>
    <submittedName>
        <fullName evidence="2">Uncharacterized protein</fullName>
    </submittedName>
</protein>
<dbReference type="AlphaFoldDB" id="A0A0A9EDZ9"/>
<organism evidence="2">
    <name type="scientific">Arundo donax</name>
    <name type="common">Giant reed</name>
    <name type="synonym">Donax arundinaceus</name>
    <dbReference type="NCBI Taxonomy" id="35708"/>
    <lineage>
        <taxon>Eukaryota</taxon>
        <taxon>Viridiplantae</taxon>
        <taxon>Streptophyta</taxon>
        <taxon>Embryophyta</taxon>
        <taxon>Tracheophyta</taxon>
        <taxon>Spermatophyta</taxon>
        <taxon>Magnoliopsida</taxon>
        <taxon>Liliopsida</taxon>
        <taxon>Poales</taxon>
        <taxon>Poaceae</taxon>
        <taxon>PACMAD clade</taxon>
        <taxon>Arundinoideae</taxon>
        <taxon>Arundineae</taxon>
        <taxon>Arundo</taxon>
    </lineage>
</organism>
<name>A0A0A9EDZ9_ARUDO</name>
<accession>A0A0A9EDZ9</accession>
<reference evidence="2" key="2">
    <citation type="journal article" date="2015" name="Data Brief">
        <title>Shoot transcriptome of the giant reed, Arundo donax.</title>
        <authorList>
            <person name="Barrero R.A."/>
            <person name="Guerrero F.D."/>
            <person name="Moolhuijzen P."/>
            <person name="Goolsby J.A."/>
            <person name="Tidwell J."/>
            <person name="Bellgard S.E."/>
            <person name="Bellgard M.I."/>
        </authorList>
    </citation>
    <scope>NUCLEOTIDE SEQUENCE</scope>
    <source>
        <tissue evidence="2">Shoot tissue taken approximately 20 cm above the soil surface</tissue>
    </source>
</reference>
<dbReference type="EMBL" id="GBRH01198901">
    <property type="protein sequence ID" value="JAD98994.1"/>
    <property type="molecule type" value="Transcribed_RNA"/>
</dbReference>
<proteinExistence type="predicted"/>
<reference evidence="2" key="1">
    <citation type="submission" date="2014-09" db="EMBL/GenBank/DDBJ databases">
        <authorList>
            <person name="Magalhaes I.L.F."/>
            <person name="Oliveira U."/>
            <person name="Santos F.R."/>
            <person name="Vidigal T.H.D.A."/>
            <person name="Brescovit A.D."/>
            <person name="Santos A.J."/>
        </authorList>
    </citation>
    <scope>NUCLEOTIDE SEQUENCE</scope>
    <source>
        <tissue evidence="2">Shoot tissue taken approximately 20 cm above the soil surface</tissue>
    </source>
</reference>
<evidence type="ECO:0000256" key="1">
    <source>
        <dbReference type="SAM" id="MobiDB-lite"/>
    </source>
</evidence>
<evidence type="ECO:0000313" key="2">
    <source>
        <dbReference type="EMBL" id="JAD98994.1"/>
    </source>
</evidence>
<sequence length="39" mass="4348">MNKESDSGYDKAPKNLSSGEILSPGMFLIWAQPYEAIQM</sequence>